<sequence>MNKTAPASKLSEDAMVVYDLFEGTIGPVEGVFGFVDPLLSFDVLSGFISCSNDVHDSSFMDLSIFEYLPISCASLYLHSIYPHHRYSHILMAPEDMEKTSFITERVKSRDRANHLTALERFFERIKQFRSRLNPKTCTFGVTSGKLLGYMVNKRGIEVDLDKIRDILNMLAPMIKREIMGFLGRLQYISRFITRLTDICYSETETLHDKTIRESIVMDHLASLPIFDGRTIDDDFPDEDITVVTSFSSWRMYFDGATNHSRYEISVLLISPHGNHIPKFVHLAFSYRLLTMNNIVEYEACILALETTLELRIKQMEVFGDSNLNQFVDALPAQASMIDIPTNAIVLPLLIEPRSIHVYYCLIDKAKLDDGLPWYHDIYQFLIFDTYPEVTTTKDKRALRQLTTQFVISGKTLYKRSANGMLLLCLDCTFTNRVMRKAHVGVCGPHMERHMLARIDIIGKISPKSSSGHEFILATIDYFTKVPHELILDKVVHFKDWSEKLPFALWAYRTSFRASTGATPYSFMYGMEAVLLVEIDMGSLRVALEQKMAQVFKKQVKPRPLQRGDLVLRVIRGLIRDPRGKFKPRWSEPYFIKELTLVGIAWLMDLDGNQFSESTNVDYLKKYYV</sequence>
<gene>
    <name evidence="1" type="ORF">CK203_106483</name>
</gene>
<comment type="caution">
    <text evidence="1">The sequence shown here is derived from an EMBL/GenBank/DDBJ whole genome shotgun (WGS) entry which is preliminary data.</text>
</comment>
<dbReference type="AlphaFoldDB" id="A0A438CHU4"/>
<proteinExistence type="predicted"/>
<evidence type="ECO:0008006" key="3">
    <source>
        <dbReference type="Google" id="ProtNLM"/>
    </source>
</evidence>
<organism evidence="1 2">
    <name type="scientific">Vitis vinifera</name>
    <name type="common">Grape</name>
    <dbReference type="NCBI Taxonomy" id="29760"/>
    <lineage>
        <taxon>Eukaryota</taxon>
        <taxon>Viridiplantae</taxon>
        <taxon>Streptophyta</taxon>
        <taxon>Embryophyta</taxon>
        <taxon>Tracheophyta</taxon>
        <taxon>Spermatophyta</taxon>
        <taxon>Magnoliopsida</taxon>
        <taxon>eudicotyledons</taxon>
        <taxon>Gunneridae</taxon>
        <taxon>Pentapetalae</taxon>
        <taxon>rosids</taxon>
        <taxon>Vitales</taxon>
        <taxon>Vitaceae</taxon>
        <taxon>Viteae</taxon>
        <taxon>Vitis</taxon>
    </lineage>
</organism>
<evidence type="ECO:0000313" key="2">
    <source>
        <dbReference type="Proteomes" id="UP000288805"/>
    </source>
</evidence>
<name>A0A438CHU4_VITVI</name>
<dbReference type="InterPro" id="IPR043502">
    <property type="entry name" value="DNA/RNA_pol_sf"/>
</dbReference>
<dbReference type="InterPro" id="IPR036397">
    <property type="entry name" value="RNaseH_sf"/>
</dbReference>
<evidence type="ECO:0000313" key="1">
    <source>
        <dbReference type="EMBL" id="RVW22790.1"/>
    </source>
</evidence>
<dbReference type="InterPro" id="IPR043128">
    <property type="entry name" value="Rev_trsase/Diguanyl_cyclase"/>
</dbReference>
<dbReference type="Gene3D" id="3.30.70.270">
    <property type="match status" value="1"/>
</dbReference>
<dbReference type="Gene3D" id="3.30.420.10">
    <property type="entry name" value="Ribonuclease H-like superfamily/Ribonuclease H"/>
    <property type="match status" value="2"/>
</dbReference>
<reference evidence="1 2" key="1">
    <citation type="journal article" date="2018" name="PLoS Genet.">
        <title>Population sequencing reveals clonal diversity and ancestral inbreeding in the grapevine cultivar Chardonnay.</title>
        <authorList>
            <person name="Roach M.J."/>
            <person name="Johnson D.L."/>
            <person name="Bohlmann J."/>
            <person name="van Vuuren H.J."/>
            <person name="Jones S.J."/>
            <person name="Pretorius I.S."/>
            <person name="Schmidt S.A."/>
            <person name="Borneman A.R."/>
        </authorList>
    </citation>
    <scope>NUCLEOTIDE SEQUENCE [LARGE SCALE GENOMIC DNA]</scope>
    <source>
        <strain evidence="2">cv. Chardonnay</strain>
        <tissue evidence="1">Leaf</tissue>
    </source>
</reference>
<dbReference type="SUPFAM" id="SSF56672">
    <property type="entry name" value="DNA/RNA polymerases"/>
    <property type="match status" value="1"/>
</dbReference>
<dbReference type="PANTHER" id="PTHR48475">
    <property type="entry name" value="RIBONUCLEASE H"/>
    <property type="match status" value="1"/>
</dbReference>
<protein>
    <recommendedName>
        <fullName evidence="3">RNase H type-1 domain-containing protein</fullName>
    </recommendedName>
</protein>
<dbReference type="Proteomes" id="UP000288805">
    <property type="component" value="Unassembled WGS sequence"/>
</dbReference>
<dbReference type="EMBL" id="QGNW01002218">
    <property type="protein sequence ID" value="RVW22790.1"/>
    <property type="molecule type" value="Genomic_DNA"/>
</dbReference>
<dbReference type="PANTHER" id="PTHR48475:SF1">
    <property type="entry name" value="RNASE H TYPE-1 DOMAIN-CONTAINING PROTEIN"/>
    <property type="match status" value="1"/>
</dbReference>
<dbReference type="GO" id="GO:0003676">
    <property type="term" value="F:nucleic acid binding"/>
    <property type="evidence" value="ECO:0007669"/>
    <property type="project" value="InterPro"/>
</dbReference>
<accession>A0A438CHU4</accession>